<comment type="caution">
    <text evidence="1">The sequence shown here is derived from an EMBL/GenBank/DDBJ whole genome shotgun (WGS) entry which is preliminary data.</text>
</comment>
<name>A0A2T0MEP5_9FLAO</name>
<evidence type="ECO:0000313" key="2">
    <source>
        <dbReference type="Proteomes" id="UP000237640"/>
    </source>
</evidence>
<dbReference type="Proteomes" id="UP000237640">
    <property type="component" value="Unassembled WGS sequence"/>
</dbReference>
<sequence>MKTSSIRITVVAVCCITATSCFNLQHVTDYSLSALEGVQTFENIHYGFAQSCKDRCVFKKTNDFVIEEDGCDCSSEKKADSINLKIFHAVYGYFEGLSLLSENDLVTYKTEALDNALTEGSFGSIKIEKEQVVSYSQVAQILIRAFGDTKRKNKIKAYVTEANEPIKELLAYLDFNLSSNLYGKLEVEKERNRAFFFDITKNEALSFFEKRQATQEYYERLNNIEKKQNQLLIYSQTLQKVSEGHQKLFENLETLKAEEIKHLLFSYANEIDIVIIQFKKTE</sequence>
<dbReference type="EMBL" id="PVYX01000001">
    <property type="protein sequence ID" value="PRX56049.1"/>
    <property type="molecule type" value="Genomic_DNA"/>
</dbReference>
<reference evidence="1 2" key="1">
    <citation type="submission" date="2018-03" db="EMBL/GenBank/DDBJ databases">
        <title>Genomic Encyclopedia of Archaeal and Bacterial Type Strains, Phase II (KMG-II): from individual species to whole genera.</title>
        <authorList>
            <person name="Goeker M."/>
        </authorList>
    </citation>
    <scope>NUCLEOTIDE SEQUENCE [LARGE SCALE GENOMIC DNA]</scope>
    <source>
        <strain evidence="1 2">DSM 25027</strain>
    </source>
</reference>
<dbReference type="PROSITE" id="PS51257">
    <property type="entry name" value="PROKAR_LIPOPROTEIN"/>
    <property type="match status" value="1"/>
</dbReference>
<evidence type="ECO:0000313" key="1">
    <source>
        <dbReference type="EMBL" id="PRX56049.1"/>
    </source>
</evidence>
<organism evidence="1 2">
    <name type="scientific">Flagellimonas meridianipacifica</name>
    <dbReference type="NCBI Taxonomy" id="1080225"/>
    <lineage>
        <taxon>Bacteria</taxon>
        <taxon>Pseudomonadati</taxon>
        <taxon>Bacteroidota</taxon>
        <taxon>Flavobacteriia</taxon>
        <taxon>Flavobacteriales</taxon>
        <taxon>Flavobacteriaceae</taxon>
        <taxon>Flagellimonas</taxon>
    </lineage>
</organism>
<dbReference type="OrthoDB" id="1429929at2"/>
<gene>
    <name evidence="1" type="ORF">CLV81_0037</name>
</gene>
<protein>
    <submittedName>
        <fullName evidence="1">Uncharacterized protein</fullName>
    </submittedName>
</protein>
<dbReference type="RefSeq" id="WP_106143069.1">
    <property type="nucleotide sequence ID" value="NZ_PVYX01000001.1"/>
</dbReference>
<accession>A0A2T0MEP5</accession>
<keyword evidence="2" id="KW-1185">Reference proteome</keyword>
<dbReference type="AlphaFoldDB" id="A0A2T0MEP5"/>
<proteinExistence type="predicted"/>